<evidence type="ECO:0000313" key="5">
    <source>
        <dbReference type="Proteomes" id="UP000027120"/>
    </source>
</evidence>
<proteinExistence type="predicted"/>
<sequence length="77" mass="8454">CSYFSASTSASPVLQPFPPPTPPPSLTAALTSNSRPFISKEKVRETLLVLVQDNQFLDMVYRALLNDQLKVIPICSC</sequence>
<dbReference type="GO" id="GO:0005737">
    <property type="term" value="C:cytoplasm"/>
    <property type="evidence" value="ECO:0007669"/>
    <property type="project" value="UniProtKB-SubCell"/>
</dbReference>
<dbReference type="GO" id="GO:0000290">
    <property type="term" value="P:deadenylation-dependent decapping of nuclear-transcribed mRNA"/>
    <property type="evidence" value="ECO:0007669"/>
    <property type="project" value="InterPro"/>
</dbReference>
<keyword evidence="5" id="KW-1185">Reference proteome</keyword>
<dbReference type="InterPro" id="IPR010334">
    <property type="entry name" value="Dcp1"/>
</dbReference>
<organism evidence="4 5">
    <name type="scientific">Citrus sinensis</name>
    <name type="common">Sweet orange</name>
    <name type="synonym">Citrus aurantium var. sinensis</name>
    <dbReference type="NCBI Taxonomy" id="2711"/>
    <lineage>
        <taxon>Eukaryota</taxon>
        <taxon>Viridiplantae</taxon>
        <taxon>Streptophyta</taxon>
        <taxon>Embryophyta</taxon>
        <taxon>Tracheophyta</taxon>
        <taxon>Spermatophyta</taxon>
        <taxon>Magnoliopsida</taxon>
        <taxon>eudicotyledons</taxon>
        <taxon>Gunneridae</taxon>
        <taxon>Pentapetalae</taxon>
        <taxon>rosids</taxon>
        <taxon>malvids</taxon>
        <taxon>Sapindales</taxon>
        <taxon>Rutaceae</taxon>
        <taxon>Aurantioideae</taxon>
        <taxon>Citrus</taxon>
    </lineage>
</organism>
<dbReference type="SMR" id="A0A067DDF2"/>
<dbReference type="Proteomes" id="UP000027120">
    <property type="component" value="Unassembled WGS sequence"/>
</dbReference>
<evidence type="ECO:0000256" key="2">
    <source>
        <dbReference type="ARBA" id="ARBA00022490"/>
    </source>
</evidence>
<gene>
    <name evidence="4" type="ORF">CISIN_1g046864mg</name>
</gene>
<keyword evidence="2" id="KW-0963">Cytoplasm</keyword>
<feature type="compositionally biased region" description="Polar residues" evidence="3">
    <location>
        <begin position="1"/>
        <end position="10"/>
    </location>
</feature>
<protein>
    <submittedName>
        <fullName evidence="4">Uncharacterized protein</fullName>
    </submittedName>
</protein>
<reference evidence="4 5" key="1">
    <citation type="submission" date="2014-04" db="EMBL/GenBank/DDBJ databases">
        <authorList>
            <consortium name="International Citrus Genome Consortium"/>
            <person name="Gmitter F."/>
            <person name="Chen C."/>
            <person name="Farmerie W."/>
            <person name="Harkins T."/>
            <person name="Desany B."/>
            <person name="Mohiuddin M."/>
            <person name="Kodira C."/>
            <person name="Borodovsky M."/>
            <person name="Lomsadze A."/>
            <person name="Burns P."/>
            <person name="Jenkins J."/>
            <person name="Prochnik S."/>
            <person name="Shu S."/>
            <person name="Chapman J."/>
            <person name="Pitluck S."/>
            <person name="Schmutz J."/>
            <person name="Rokhsar D."/>
        </authorList>
    </citation>
    <scope>NUCLEOTIDE SEQUENCE</scope>
</reference>
<dbReference type="EMBL" id="KK785790">
    <property type="protein sequence ID" value="KDO40868.1"/>
    <property type="molecule type" value="Genomic_DNA"/>
</dbReference>
<dbReference type="AlphaFoldDB" id="A0A067DDF2"/>
<evidence type="ECO:0000313" key="4">
    <source>
        <dbReference type="EMBL" id="KDO40868.1"/>
    </source>
</evidence>
<accession>A0A067DDF2</accession>
<evidence type="ECO:0000256" key="1">
    <source>
        <dbReference type="ARBA" id="ARBA00004496"/>
    </source>
</evidence>
<dbReference type="STRING" id="2711.A0A067DDF2"/>
<name>A0A067DDF2_CITSI</name>
<dbReference type="PANTHER" id="PTHR16290:SF0">
    <property type="entry name" value="DECAPPING PROTEIN 1, ISOFORM A"/>
    <property type="match status" value="1"/>
</dbReference>
<feature type="non-terminal residue" evidence="4">
    <location>
        <position position="1"/>
    </location>
</feature>
<comment type="subcellular location">
    <subcellularLocation>
        <location evidence="1">Cytoplasm</location>
    </subcellularLocation>
</comment>
<evidence type="ECO:0000256" key="3">
    <source>
        <dbReference type="SAM" id="MobiDB-lite"/>
    </source>
</evidence>
<dbReference type="PANTHER" id="PTHR16290">
    <property type="entry name" value="TRANSCRIPTION FACTOR SMIF DECAPPING ENZYME DCP1"/>
    <property type="match status" value="1"/>
</dbReference>
<feature type="compositionally biased region" description="Pro residues" evidence="3">
    <location>
        <begin position="15"/>
        <end position="25"/>
    </location>
</feature>
<feature type="region of interest" description="Disordered" evidence="3">
    <location>
        <begin position="1"/>
        <end position="29"/>
    </location>
</feature>
<dbReference type="GO" id="GO:0008047">
    <property type="term" value="F:enzyme activator activity"/>
    <property type="evidence" value="ECO:0007669"/>
    <property type="project" value="InterPro"/>
</dbReference>